<dbReference type="OrthoDB" id="5596992at2759"/>
<sequence>MASSYSNAAASNSNINSTAPKISPYTTTALRRWSCSDFITLPAASKVRSIHVYDFDNTLFASPLPNKQLWNTSAVGKLMSEDQFVGGGWFHDSAILASTGEGIEVEEKKGWEGWWNENIAGLCALSMEQGDALSVLLTGRGEGRFGDLIKRMVKSKGLSFHMICLKPKAGPKGQIFKSTMDYKQTLLKDILYTYPQAEELKIYEDRVNHVQKFREFFSDFNRLVMGPSPPISRNTIAGICIEVVTKSTILPPVNEIAEVQRMINGHNSAYQSGRTKNGAVPFEIKKVVHNAGYIVSAKDFSKLVDLVPPAVRSAKNNDVKCNHVPITVGSVASPAIVANAGGMGRVVRWRVTGLGVNKTKAWAASVEPVPSTEKVVTAGRHPSILLCAHHFATPRDFTSIREWTPVQPNQRIEFETVVGEVVSLGIEKEEGHKRHAHAHPQQGSAKKRRYGDNENVQPDFIGLDAGNGQPPRQRGKFDDNRPAGISNNNSYRPGNAQRGRGNNNRRDEGSSRGGGRGRGGGNFARNDRNDRGGRGGGRGGNRGGGGGGGYGGDHARGLRSCEHRWLHGL</sequence>
<feature type="compositionally biased region" description="Low complexity" evidence="1">
    <location>
        <begin position="492"/>
        <end position="502"/>
    </location>
</feature>
<dbReference type="EMBL" id="MU007058">
    <property type="protein sequence ID" value="KAF2427687.1"/>
    <property type="molecule type" value="Genomic_DNA"/>
</dbReference>
<dbReference type="GO" id="GO:0003723">
    <property type="term" value="F:RNA binding"/>
    <property type="evidence" value="ECO:0007669"/>
    <property type="project" value="TreeGrafter"/>
</dbReference>
<feature type="domain" description="Swiss Army Knife RNA repair protein HAD" evidence="2">
    <location>
        <begin position="62"/>
        <end position="267"/>
    </location>
</feature>
<proteinExistence type="predicted"/>
<evidence type="ECO:0000256" key="1">
    <source>
        <dbReference type="SAM" id="MobiDB-lite"/>
    </source>
</evidence>
<gene>
    <name evidence="3" type="ORF">EJ08DRAFT_346748</name>
</gene>
<keyword evidence="4" id="KW-1185">Reference proteome</keyword>
<feature type="compositionally biased region" description="Gly residues" evidence="1">
    <location>
        <begin position="534"/>
        <end position="552"/>
    </location>
</feature>
<organism evidence="3 4">
    <name type="scientific">Tothia fuscella</name>
    <dbReference type="NCBI Taxonomy" id="1048955"/>
    <lineage>
        <taxon>Eukaryota</taxon>
        <taxon>Fungi</taxon>
        <taxon>Dikarya</taxon>
        <taxon>Ascomycota</taxon>
        <taxon>Pezizomycotina</taxon>
        <taxon>Dothideomycetes</taxon>
        <taxon>Pleosporomycetidae</taxon>
        <taxon>Venturiales</taxon>
        <taxon>Cylindrosympodiaceae</taxon>
        <taxon>Tothia</taxon>
    </lineage>
</organism>
<dbReference type="PANTHER" id="PTHR10335">
    <property type="entry name" value="RRNA 2-O-METHYLTRANSFERASE FIBRILLARIN"/>
    <property type="match status" value="1"/>
</dbReference>
<dbReference type="GO" id="GO:0032040">
    <property type="term" value="C:small-subunit processome"/>
    <property type="evidence" value="ECO:0007669"/>
    <property type="project" value="TreeGrafter"/>
</dbReference>
<evidence type="ECO:0000313" key="4">
    <source>
        <dbReference type="Proteomes" id="UP000800235"/>
    </source>
</evidence>
<dbReference type="Proteomes" id="UP000800235">
    <property type="component" value="Unassembled WGS sequence"/>
</dbReference>
<dbReference type="GO" id="GO:1990259">
    <property type="term" value="F:histone H2AQ104 methyltransferase activity"/>
    <property type="evidence" value="ECO:0007669"/>
    <property type="project" value="TreeGrafter"/>
</dbReference>
<reference evidence="3" key="1">
    <citation type="journal article" date="2020" name="Stud. Mycol.">
        <title>101 Dothideomycetes genomes: a test case for predicting lifestyles and emergence of pathogens.</title>
        <authorList>
            <person name="Haridas S."/>
            <person name="Albert R."/>
            <person name="Binder M."/>
            <person name="Bloem J."/>
            <person name="Labutti K."/>
            <person name="Salamov A."/>
            <person name="Andreopoulos B."/>
            <person name="Baker S."/>
            <person name="Barry K."/>
            <person name="Bills G."/>
            <person name="Bluhm B."/>
            <person name="Cannon C."/>
            <person name="Castanera R."/>
            <person name="Culley D."/>
            <person name="Daum C."/>
            <person name="Ezra D."/>
            <person name="Gonzalez J."/>
            <person name="Henrissat B."/>
            <person name="Kuo A."/>
            <person name="Liang C."/>
            <person name="Lipzen A."/>
            <person name="Lutzoni F."/>
            <person name="Magnuson J."/>
            <person name="Mondo S."/>
            <person name="Nolan M."/>
            <person name="Ohm R."/>
            <person name="Pangilinan J."/>
            <person name="Park H.-J."/>
            <person name="Ramirez L."/>
            <person name="Alfaro M."/>
            <person name="Sun H."/>
            <person name="Tritt A."/>
            <person name="Yoshinaga Y."/>
            <person name="Zwiers L.-H."/>
            <person name="Turgeon B."/>
            <person name="Goodwin S."/>
            <person name="Spatafora J."/>
            <person name="Crous P."/>
            <person name="Grigoriev I."/>
        </authorList>
    </citation>
    <scope>NUCLEOTIDE SEQUENCE</scope>
    <source>
        <strain evidence="3">CBS 130266</strain>
    </source>
</reference>
<feature type="compositionally biased region" description="Gly residues" evidence="1">
    <location>
        <begin position="511"/>
        <end position="522"/>
    </location>
</feature>
<feature type="region of interest" description="Disordered" evidence="1">
    <location>
        <begin position="428"/>
        <end position="557"/>
    </location>
</feature>
<comment type="caution">
    <text evidence="3">The sequence shown here is derived from an EMBL/GenBank/DDBJ whole genome shotgun (WGS) entry which is preliminary data.</text>
</comment>
<evidence type="ECO:0000313" key="3">
    <source>
        <dbReference type="EMBL" id="KAF2427687.1"/>
    </source>
</evidence>
<dbReference type="PANTHER" id="PTHR10335:SF23">
    <property type="entry name" value="OB FOLD-CONTAINING PROTEIN, NUCLEIC ACID BINDING"/>
    <property type="match status" value="1"/>
</dbReference>
<dbReference type="Pfam" id="PF10307">
    <property type="entry name" value="HAD_SAK_1"/>
    <property type="match status" value="1"/>
</dbReference>
<dbReference type="InterPro" id="IPR018812">
    <property type="entry name" value="SAK_HAD"/>
</dbReference>
<dbReference type="GO" id="GO:0008649">
    <property type="term" value="F:rRNA methyltransferase activity"/>
    <property type="evidence" value="ECO:0007669"/>
    <property type="project" value="TreeGrafter"/>
</dbReference>
<protein>
    <recommendedName>
        <fullName evidence="2">Swiss Army Knife RNA repair protein HAD domain-containing protein</fullName>
    </recommendedName>
</protein>
<dbReference type="GO" id="GO:0000494">
    <property type="term" value="P:box C/D sno(s)RNA 3'-end processing"/>
    <property type="evidence" value="ECO:0007669"/>
    <property type="project" value="TreeGrafter"/>
</dbReference>
<evidence type="ECO:0000259" key="2">
    <source>
        <dbReference type="Pfam" id="PF10307"/>
    </source>
</evidence>
<dbReference type="AlphaFoldDB" id="A0A9P4TWW0"/>
<name>A0A9P4TWW0_9PEZI</name>
<dbReference type="GO" id="GO:0031428">
    <property type="term" value="C:box C/D methylation guide snoRNP complex"/>
    <property type="evidence" value="ECO:0007669"/>
    <property type="project" value="TreeGrafter"/>
</dbReference>
<accession>A0A9P4TWW0</accession>